<organism evidence="11">
    <name type="scientific">Finch associated genomovirus 5</name>
    <dbReference type="NCBI Taxonomy" id="2576457"/>
    <lineage>
        <taxon>Viruses</taxon>
        <taxon>Monodnaviria</taxon>
        <taxon>Shotokuvirae</taxon>
        <taxon>Cressdnaviricota</taxon>
        <taxon>Repensiviricetes</taxon>
        <taxon>Geplafuvirales</taxon>
        <taxon>Genomoviridae</taxon>
        <taxon>Gemycircularvirus</taxon>
        <taxon>Gemycircularvirus haeme1</taxon>
    </lineage>
</organism>
<dbReference type="EMBL" id="MK249299">
    <property type="protein sequence ID" value="QCQ85277.1"/>
    <property type="molecule type" value="Genomic_DNA"/>
</dbReference>
<dbReference type="EMBL" id="MK249257">
    <property type="protein sequence ID" value="QCQ85193.1"/>
    <property type="molecule type" value="Genomic_DNA"/>
</dbReference>
<evidence type="ECO:0000313" key="11">
    <source>
        <dbReference type="EMBL" id="QCQ85277.1"/>
    </source>
</evidence>
<dbReference type="EMBL" id="MK249284">
    <property type="protein sequence ID" value="QCQ85247.1"/>
    <property type="molecule type" value="Genomic_DNA"/>
</dbReference>
<evidence type="ECO:0000313" key="7">
    <source>
        <dbReference type="EMBL" id="QCQ85209.1"/>
    </source>
</evidence>
<evidence type="ECO:0000313" key="3">
    <source>
        <dbReference type="EMBL" id="QCQ85173.1"/>
    </source>
</evidence>
<evidence type="ECO:0000313" key="4">
    <source>
        <dbReference type="EMBL" id="QCQ85177.1"/>
    </source>
</evidence>
<dbReference type="EMBL" id="MK249247">
    <property type="protein sequence ID" value="QCQ85173.1"/>
    <property type="molecule type" value="Genomic_DNA"/>
</dbReference>
<proteinExistence type="predicted"/>
<protein>
    <submittedName>
        <fullName evidence="11">Capsid protein</fullName>
    </submittedName>
</protein>
<sequence length="312" mass="35078">MARRRAYTRKPLRRSRRRPSTRRSYSKKRSTYTRRRSGMSRRRILNVTSRKKRDSMTPVALNADSSYATGPLSLSAVTNPSYGVHIVPWIASARSLINPANGYLGDVSQTAQRTATNCFMRGLSETIRITTSSNLPWEWRRICFTFRGNTFLIPDGTSTYFRLYSSAADGVKRALPNITPPTTGAGSYPLALANQMIRHLFQGTYGKDFGDILTAKVDSNLIKVRYDKTIPITSANDVGTQRVVKRWHPMNATIHYDDNETGSDLSTSVLSVESNMGMGDYYVVDIFKPHPAATSSDILAFAPQSTLYWHER</sequence>
<dbReference type="EMBL" id="MK249237">
    <property type="protein sequence ID" value="QCQ85153.1"/>
    <property type="molecule type" value="Genomic_DNA"/>
</dbReference>
<evidence type="ECO:0000313" key="9">
    <source>
        <dbReference type="EMBL" id="QCQ85235.1"/>
    </source>
</evidence>
<evidence type="ECO:0000313" key="5">
    <source>
        <dbReference type="EMBL" id="QCQ85193.1"/>
    </source>
</evidence>
<reference evidence="11" key="1">
    <citation type="submission" date="2018-12" db="EMBL/GenBank/DDBJ databases">
        <title>Genomoviruses associated with Haemorhous mexicanus across urban and rural habitats.</title>
        <authorList>
            <person name="Schmidlin K."/>
            <person name="Khalifeh A."/>
            <person name="Smith K."/>
            <person name="Kraberger S."/>
            <person name="Fontenele R.S."/>
            <person name="McGraw K.J."/>
            <person name="Sepp T."/>
            <person name="Varsani A."/>
        </authorList>
    </citation>
    <scope>NUCLEOTIDE SEQUENCE</scope>
    <source>
        <strain evidence="2">A2N_B</strain>
        <strain evidence="4">A4N_B</strain>
        <strain evidence="3">A4P_A</strain>
        <strain evidence="6">E20N_B</strain>
        <strain evidence="5">E20P_A</strain>
        <strain evidence="7">E36N_B</strain>
        <strain evidence="8">E36P_A</strain>
        <strain evidence="9">E45P_B</strain>
        <strain evidence="10">E48N_A</strain>
        <strain evidence="11">E48P_A</strain>
    </source>
</reference>
<accession>A0A4P8PLA2</accession>
<dbReference type="EMBL" id="MK249265">
    <property type="protein sequence ID" value="QCQ85209.1"/>
    <property type="molecule type" value="Genomic_DNA"/>
</dbReference>
<evidence type="ECO:0000313" key="2">
    <source>
        <dbReference type="EMBL" id="QCQ85153.1"/>
    </source>
</evidence>
<dbReference type="EMBL" id="MK249259">
    <property type="protein sequence ID" value="QCQ85197.1"/>
    <property type="molecule type" value="Genomic_DNA"/>
</dbReference>
<evidence type="ECO:0000313" key="6">
    <source>
        <dbReference type="EMBL" id="QCQ85197.1"/>
    </source>
</evidence>
<dbReference type="EMBL" id="MK249249">
    <property type="protein sequence ID" value="QCQ85177.1"/>
    <property type="molecule type" value="Genomic_DNA"/>
</dbReference>
<name>A0A4P8PLA2_9VIRU</name>
<evidence type="ECO:0000313" key="10">
    <source>
        <dbReference type="EMBL" id="QCQ85247.1"/>
    </source>
</evidence>
<evidence type="ECO:0000256" key="1">
    <source>
        <dbReference type="SAM" id="MobiDB-lite"/>
    </source>
</evidence>
<dbReference type="EMBL" id="MK249267">
    <property type="protein sequence ID" value="QCQ85213.1"/>
    <property type="molecule type" value="Genomic_DNA"/>
</dbReference>
<feature type="region of interest" description="Disordered" evidence="1">
    <location>
        <begin position="1"/>
        <end position="39"/>
    </location>
</feature>
<dbReference type="EMBL" id="MK249278">
    <property type="protein sequence ID" value="QCQ85235.1"/>
    <property type="molecule type" value="Genomic_DNA"/>
</dbReference>
<evidence type="ECO:0000313" key="8">
    <source>
        <dbReference type="EMBL" id="QCQ85213.1"/>
    </source>
</evidence>